<dbReference type="PROSITE" id="PS50090">
    <property type="entry name" value="MYB_LIKE"/>
    <property type="match status" value="1"/>
</dbReference>
<evidence type="ECO:0000313" key="10">
    <source>
        <dbReference type="Proteomes" id="UP000008311"/>
    </source>
</evidence>
<keyword evidence="3" id="KW-0863">Zinc-finger</keyword>
<sequence>MDISNESDGRESNSSSDDEIVNTCLKCNKGGKLLICCGAGCAICLHVECIPRKPKYDEEGNFHCPYCWYKLQQARAQEWKKMALLAKKALSDFMDSRQVEVGNDKAKLNDRRINGADTSVGPERNCCEHFTKMDVDDEVRNETGEVEEDQNEKNVKISDGCRSTEVVEHENVSKIHEFEVLHNDEGTEKEKDNEQVIDQWEAGILEGEEQEDPFNTNCIEEETLVDDALRGSAELKSEALKVSEGNQARKEEEEGVHEDAPAANCTGGDVVADVPKMSDSDNETLAARLSWAKQRANQKANSTKKSSHHPDNISVEKARNQNEKVIPLKKSRQTQAPAKKLTNLSFPHEKRKRLHWKPEEEEMLREGVQKFSTTVNKNLPWKKILEFGHHVFDGSRTPADLKDKWRNIVAKDSSAVNGRTLS</sequence>
<evidence type="ECO:0000256" key="1">
    <source>
        <dbReference type="ARBA" id="ARBA00004123"/>
    </source>
</evidence>
<keyword evidence="4" id="KW-0862">Zinc</keyword>
<dbReference type="SUPFAM" id="SSF57903">
    <property type="entry name" value="FYVE/PHD zinc finger"/>
    <property type="match status" value="1"/>
</dbReference>
<dbReference type="EMBL" id="EQ973772">
    <property type="protein sequence ID" value="EEF52755.1"/>
    <property type="molecule type" value="Genomic_DNA"/>
</dbReference>
<evidence type="ECO:0000256" key="3">
    <source>
        <dbReference type="ARBA" id="ARBA00022771"/>
    </source>
</evidence>
<dbReference type="PANTHER" id="PTHR47863">
    <property type="entry name" value="RING/FYVE/PHD ZINC FINGER SUPERFAMILY PROTEIN"/>
    <property type="match status" value="1"/>
</dbReference>
<feature type="region of interest" description="Disordered" evidence="6">
    <location>
        <begin position="240"/>
        <end position="268"/>
    </location>
</feature>
<evidence type="ECO:0000256" key="2">
    <source>
        <dbReference type="ARBA" id="ARBA00022723"/>
    </source>
</evidence>
<dbReference type="Proteomes" id="UP000008311">
    <property type="component" value="Unassembled WGS sequence"/>
</dbReference>
<dbReference type="Gene3D" id="3.30.40.10">
    <property type="entry name" value="Zinc/RING finger domain, C3HC4 (zinc finger)"/>
    <property type="match status" value="1"/>
</dbReference>
<dbReference type="InterPro" id="IPR013083">
    <property type="entry name" value="Znf_RING/FYVE/PHD"/>
</dbReference>
<dbReference type="PANTHER" id="PTHR47863:SF5">
    <property type="entry name" value="HOMEODOMAIN-LIKE PROTEIN WITH RING_FYVE_PHD-TYPE ZINC FINGER DOMAIN-CONTAINING PROTEIN-RELATED"/>
    <property type="match status" value="1"/>
</dbReference>
<keyword evidence="5" id="KW-0539">Nucleus</keyword>
<evidence type="ECO:0000259" key="8">
    <source>
        <dbReference type="PROSITE" id="PS51294"/>
    </source>
</evidence>
<dbReference type="PROSITE" id="PS01359">
    <property type="entry name" value="ZF_PHD_1"/>
    <property type="match status" value="1"/>
</dbReference>
<feature type="compositionally biased region" description="Polar residues" evidence="6">
    <location>
        <begin position="295"/>
        <end position="304"/>
    </location>
</feature>
<feature type="compositionally biased region" description="Basic and acidic residues" evidence="6">
    <location>
        <begin position="240"/>
        <end position="260"/>
    </location>
</feature>
<dbReference type="Pfam" id="PF00249">
    <property type="entry name" value="Myb_DNA-binding"/>
    <property type="match status" value="1"/>
</dbReference>
<keyword evidence="2" id="KW-0479">Metal-binding</keyword>
<dbReference type="AlphaFoldDB" id="B9R8C5"/>
<protein>
    <submittedName>
        <fullName evidence="9">Uncharacterized protein</fullName>
    </submittedName>
</protein>
<dbReference type="InterPro" id="IPR009057">
    <property type="entry name" value="Homeodomain-like_sf"/>
</dbReference>
<evidence type="ECO:0000256" key="4">
    <source>
        <dbReference type="ARBA" id="ARBA00022833"/>
    </source>
</evidence>
<dbReference type="SUPFAM" id="SSF46689">
    <property type="entry name" value="Homeodomain-like"/>
    <property type="match status" value="1"/>
</dbReference>
<evidence type="ECO:0000256" key="6">
    <source>
        <dbReference type="SAM" id="MobiDB-lite"/>
    </source>
</evidence>
<reference evidence="10" key="1">
    <citation type="journal article" date="2010" name="Nat. Biotechnol.">
        <title>Draft genome sequence of the oilseed species Ricinus communis.</title>
        <authorList>
            <person name="Chan A.P."/>
            <person name="Crabtree J."/>
            <person name="Zhao Q."/>
            <person name="Lorenzi H."/>
            <person name="Orvis J."/>
            <person name="Puiu D."/>
            <person name="Melake-Berhan A."/>
            <person name="Jones K.M."/>
            <person name="Redman J."/>
            <person name="Chen G."/>
            <person name="Cahoon E.B."/>
            <person name="Gedil M."/>
            <person name="Stanke M."/>
            <person name="Haas B.J."/>
            <person name="Wortman J.R."/>
            <person name="Fraser-Liggett C.M."/>
            <person name="Ravel J."/>
            <person name="Rabinowicz P.D."/>
        </authorList>
    </citation>
    <scope>NUCLEOTIDE SEQUENCE [LARGE SCALE GENOMIC DNA]</scope>
    <source>
        <strain evidence="10">cv. Hale</strain>
    </source>
</reference>
<feature type="domain" description="HTH myb-type" evidence="8">
    <location>
        <begin position="348"/>
        <end position="413"/>
    </location>
</feature>
<organism evidence="9 10">
    <name type="scientific">Ricinus communis</name>
    <name type="common">Castor bean</name>
    <dbReference type="NCBI Taxonomy" id="3988"/>
    <lineage>
        <taxon>Eukaryota</taxon>
        <taxon>Viridiplantae</taxon>
        <taxon>Streptophyta</taxon>
        <taxon>Embryophyta</taxon>
        <taxon>Tracheophyta</taxon>
        <taxon>Spermatophyta</taxon>
        <taxon>Magnoliopsida</taxon>
        <taxon>eudicotyledons</taxon>
        <taxon>Gunneridae</taxon>
        <taxon>Pentapetalae</taxon>
        <taxon>rosids</taxon>
        <taxon>fabids</taxon>
        <taxon>Malpighiales</taxon>
        <taxon>Euphorbiaceae</taxon>
        <taxon>Acalyphoideae</taxon>
        <taxon>Acalypheae</taxon>
        <taxon>Ricinus</taxon>
    </lineage>
</organism>
<dbReference type="GO" id="GO:0008270">
    <property type="term" value="F:zinc ion binding"/>
    <property type="evidence" value="ECO:0007669"/>
    <property type="project" value="UniProtKB-KW"/>
</dbReference>
<evidence type="ECO:0000259" key="7">
    <source>
        <dbReference type="PROSITE" id="PS50090"/>
    </source>
</evidence>
<proteinExistence type="predicted"/>
<dbReference type="eggNOG" id="ENOG502S1HM">
    <property type="taxonomic scope" value="Eukaryota"/>
</dbReference>
<dbReference type="PROSITE" id="PS51294">
    <property type="entry name" value="HTH_MYB"/>
    <property type="match status" value="1"/>
</dbReference>
<keyword evidence="10" id="KW-1185">Reference proteome</keyword>
<dbReference type="InterPro" id="IPR001005">
    <property type="entry name" value="SANT/Myb"/>
</dbReference>
<feature type="compositionally biased region" description="Basic and acidic residues" evidence="6">
    <location>
        <begin position="308"/>
        <end position="322"/>
    </location>
</feature>
<feature type="domain" description="Myb-like" evidence="7">
    <location>
        <begin position="348"/>
        <end position="409"/>
    </location>
</feature>
<dbReference type="CDD" id="cd11660">
    <property type="entry name" value="SANT_TRF"/>
    <property type="match status" value="1"/>
</dbReference>
<dbReference type="InterPro" id="IPR011011">
    <property type="entry name" value="Znf_FYVE_PHD"/>
</dbReference>
<evidence type="ECO:0000313" key="9">
    <source>
        <dbReference type="EMBL" id="EEF52755.1"/>
    </source>
</evidence>
<comment type="subcellular location">
    <subcellularLocation>
        <location evidence="1">Nucleus</location>
    </subcellularLocation>
</comment>
<evidence type="ECO:0000256" key="5">
    <source>
        <dbReference type="ARBA" id="ARBA00023242"/>
    </source>
</evidence>
<dbReference type="Gene3D" id="1.10.10.60">
    <property type="entry name" value="Homeodomain-like"/>
    <property type="match status" value="1"/>
</dbReference>
<name>B9R8C5_RICCO</name>
<dbReference type="GO" id="GO:0005634">
    <property type="term" value="C:nucleus"/>
    <property type="evidence" value="ECO:0007669"/>
    <property type="project" value="UniProtKB-SubCell"/>
</dbReference>
<dbReference type="SMART" id="SM00717">
    <property type="entry name" value="SANT"/>
    <property type="match status" value="1"/>
</dbReference>
<accession>B9R8C5</accession>
<feature type="region of interest" description="Disordered" evidence="6">
    <location>
        <begin position="293"/>
        <end position="324"/>
    </location>
</feature>
<dbReference type="InParanoid" id="B9R8C5"/>
<dbReference type="STRING" id="3988.B9R8C5"/>
<dbReference type="InterPro" id="IPR017930">
    <property type="entry name" value="Myb_dom"/>
</dbReference>
<gene>
    <name evidence="9" type="ORF">RCOM_1598630</name>
</gene>
<dbReference type="InterPro" id="IPR019786">
    <property type="entry name" value="Zinc_finger_PHD-type_CS"/>
</dbReference>